<feature type="region of interest" description="Disordered" evidence="1">
    <location>
        <begin position="98"/>
        <end position="163"/>
    </location>
</feature>
<dbReference type="KEGG" id="cci:CC1G_02578"/>
<dbReference type="Proteomes" id="UP000001861">
    <property type="component" value="Unassembled WGS sequence"/>
</dbReference>
<evidence type="ECO:0000313" key="3">
    <source>
        <dbReference type="EMBL" id="EAU81562.1"/>
    </source>
</evidence>
<dbReference type="EMBL" id="AACS02000004">
    <property type="protein sequence ID" value="EAU81562.1"/>
    <property type="molecule type" value="Genomic_DNA"/>
</dbReference>
<keyword evidence="2" id="KW-0732">Signal</keyword>
<sequence>MQLFSKAGLVNFLVVSLGLARLAAASSPESLVERDLDAAELEARSGASFEEGLGLRSVYDFEDDIGLRSVYNFEDIEQRIDGILEDIALREPDVELDAREPGHHSHDHHHHHNRRLHDHSHSSRHAHSRTNRHRKPKSKSQSTADHEAYLTDPHYNPRLHRPPPLKFHPIKCKAVTKLIHTYHNVNRAYRIWGERYRVARRLVRTGRLSDGRVVDERVRRRVERLMGSIREKMEQRKRYMKKLVWALLMQGRPIR</sequence>
<feature type="chain" id="PRO_5002727668" evidence="2">
    <location>
        <begin position="26"/>
        <end position="255"/>
    </location>
</feature>
<reference evidence="3 4" key="1">
    <citation type="journal article" date="2010" name="Proc. Natl. Acad. Sci. U.S.A.">
        <title>Insights into evolution of multicellular fungi from the assembled chromosomes of the mushroom Coprinopsis cinerea (Coprinus cinereus).</title>
        <authorList>
            <person name="Stajich J.E."/>
            <person name="Wilke S.K."/>
            <person name="Ahren D."/>
            <person name="Au C.H."/>
            <person name="Birren B.W."/>
            <person name="Borodovsky M."/>
            <person name="Burns C."/>
            <person name="Canback B."/>
            <person name="Casselton L.A."/>
            <person name="Cheng C.K."/>
            <person name="Deng J."/>
            <person name="Dietrich F.S."/>
            <person name="Fargo D.C."/>
            <person name="Farman M.L."/>
            <person name="Gathman A.C."/>
            <person name="Goldberg J."/>
            <person name="Guigo R."/>
            <person name="Hoegger P.J."/>
            <person name="Hooker J.B."/>
            <person name="Huggins A."/>
            <person name="James T.Y."/>
            <person name="Kamada T."/>
            <person name="Kilaru S."/>
            <person name="Kodira C."/>
            <person name="Kues U."/>
            <person name="Kupfer D."/>
            <person name="Kwan H.S."/>
            <person name="Lomsadze A."/>
            <person name="Li W."/>
            <person name="Lilly W.W."/>
            <person name="Ma L.J."/>
            <person name="Mackey A.J."/>
            <person name="Manning G."/>
            <person name="Martin F."/>
            <person name="Muraguchi H."/>
            <person name="Natvig D.O."/>
            <person name="Palmerini H."/>
            <person name="Ramesh M.A."/>
            <person name="Rehmeyer C.J."/>
            <person name="Roe B.A."/>
            <person name="Shenoy N."/>
            <person name="Stanke M."/>
            <person name="Ter-Hovhannisyan V."/>
            <person name="Tunlid A."/>
            <person name="Velagapudi R."/>
            <person name="Vision T.J."/>
            <person name="Zeng Q."/>
            <person name="Zolan M.E."/>
            <person name="Pukkila P.J."/>
        </authorList>
    </citation>
    <scope>NUCLEOTIDE SEQUENCE [LARGE SCALE GENOMIC DNA]</scope>
    <source>
        <strain evidence="4">Okayama-7 / 130 / ATCC MYA-4618 / FGSC 9003</strain>
    </source>
</reference>
<keyword evidence="4" id="KW-1185">Reference proteome</keyword>
<dbReference type="RefSeq" id="XP_001840115.1">
    <property type="nucleotide sequence ID" value="XM_001840063.1"/>
</dbReference>
<evidence type="ECO:0000313" key="4">
    <source>
        <dbReference type="Proteomes" id="UP000001861"/>
    </source>
</evidence>
<comment type="caution">
    <text evidence="3">The sequence shown here is derived from an EMBL/GenBank/DDBJ whole genome shotgun (WGS) entry which is preliminary data.</text>
</comment>
<organism evidence="3 4">
    <name type="scientific">Coprinopsis cinerea (strain Okayama-7 / 130 / ATCC MYA-4618 / FGSC 9003)</name>
    <name type="common">Inky cap fungus</name>
    <name type="synonym">Hormographiella aspergillata</name>
    <dbReference type="NCBI Taxonomy" id="240176"/>
    <lineage>
        <taxon>Eukaryota</taxon>
        <taxon>Fungi</taxon>
        <taxon>Dikarya</taxon>
        <taxon>Basidiomycota</taxon>
        <taxon>Agaricomycotina</taxon>
        <taxon>Agaricomycetes</taxon>
        <taxon>Agaricomycetidae</taxon>
        <taxon>Agaricales</taxon>
        <taxon>Agaricineae</taxon>
        <taxon>Psathyrellaceae</taxon>
        <taxon>Coprinopsis</taxon>
    </lineage>
</organism>
<dbReference type="VEuPathDB" id="FungiDB:CC1G_02578"/>
<evidence type="ECO:0000256" key="1">
    <source>
        <dbReference type="SAM" id="MobiDB-lite"/>
    </source>
</evidence>
<dbReference type="AlphaFoldDB" id="A8PB76"/>
<dbReference type="OrthoDB" id="10653612at2759"/>
<feature type="compositionally biased region" description="Basic residues" evidence="1">
    <location>
        <begin position="105"/>
        <end position="138"/>
    </location>
</feature>
<feature type="signal peptide" evidence="2">
    <location>
        <begin position="1"/>
        <end position="25"/>
    </location>
</feature>
<proteinExistence type="predicted"/>
<accession>A8PB76</accession>
<dbReference type="GeneID" id="6016745"/>
<dbReference type="InParanoid" id="A8PB76"/>
<gene>
    <name evidence="3" type="ORF">CC1G_02578</name>
</gene>
<protein>
    <submittedName>
        <fullName evidence="3">Uncharacterized protein</fullName>
    </submittedName>
</protein>
<name>A8PB76_COPC7</name>
<evidence type="ECO:0000256" key="2">
    <source>
        <dbReference type="SAM" id="SignalP"/>
    </source>
</evidence>